<feature type="DNA-binding region" description="H-T-H motif" evidence="4">
    <location>
        <begin position="30"/>
        <end position="49"/>
    </location>
</feature>
<dbReference type="RefSeq" id="WP_340285666.1">
    <property type="nucleotide sequence ID" value="NZ_JBBJUP010000001.1"/>
</dbReference>
<evidence type="ECO:0000313" key="6">
    <source>
        <dbReference type="EMBL" id="MEJ8277600.1"/>
    </source>
</evidence>
<dbReference type="InterPro" id="IPR001647">
    <property type="entry name" value="HTH_TetR"/>
</dbReference>
<dbReference type="Gene3D" id="1.10.10.60">
    <property type="entry name" value="Homeodomain-like"/>
    <property type="match status" value="1"/>
</dbReference>
<keyword evidence="1" id="KW-0805">Transcription regulation</keyword>
<reference evidence="6 7" key="1">
    <citation type="submission" date="2024-03" db="EMBL/GenBank/DDBJ databases">
        <title>Draft genome sequence of Pseudonocardia sp. DW16-2.</title>
        <authorList>
            <person name="Duangmal K."/>
        </authorList>
    </citation>
    <scope>NUCLEOTIDE SEQUENCE [LARGE SCALE GENOMIC DNA]</scope>
    <source>
        <strain evidence="6 7">DW16-2</strain>
    </source>
</reference>
<dbReference type="InterPro" id="IPR036271">
    <property type="entry name" value="Tet_transcr_reg_TetR-rel_C_sf"/>
</dbReference>
<dbReference type="PROSITE" id="PS50977">
    <property type="entry name" value="HTH_TETR_2"/>
    <property type="match status" value="1"/>
</dbReference>
<keyword evidence="3" id="KW-0804">Transcription</keyword>
<dbReference type="PANTHER" id="PTHR30055">
    <property type="entry name" value="HTH-TYPE TRANSCRIPTIONAL REGULATOR RUTR"/>
    <property type="match status" value="1"/>
</dbReference>
<organism evidence="6 7">
    <name type="scientific">Pseudonocardia spirodelae</name>
    <dbReference type="NCBI Taxonomy" id="3133431"/>
    <lineage>
        <taxon>Bacteria</taxon>
        <taxon>Bacillati</taxon>
        <taxon>Actinomycetota</taxon>
        <taxon>Actinomycetes</taxon>
        <taxon>Pseudonocardiales</taxon>
        <taxon>Pseudonocardiaceae</taxon>
        <taxon>Pseudonocardia</taxon>
    </lineage>
</organism>
<sequence>MTGRFPPERRRAVLAATSDLVAERGYESTTVEAVAAATRTSKATLYRQWGDKAALVVEAVTAGGPLAIDRIDTGSLAGDLAAVADLLAARARIDVPIVLGLADAGRRDPALLAALSTRLLPQVEAVRALVGRAVERGELPAVPPAARHLPHLLAGAVVAPSLLDGPAAVAGAGYLRAVCEDVLLPALRARR</sequence>
<dbReference type="EMBL" id="JBBJUP010000001">
    <property type="protein sequence ID" value="MEJ8277600.1"/>
    <property type="molecule type" value="Genomic_DNA"/>
</dbReference>
<protein>
    <submittedName>
        <fullName evidence="6">TetR/AcrR family transcriptional regulator</fullName>
    </submittedName>
</protein>
<dbReference type="Gene3D" id="1.10.357.10">
    <property type="entry name" value="Tetracycline Repressor, domain 2"/>
    <property type="match status" value="1"/>
</dbReference>
<dbReference type="Proteomes" id="UP001364211">
    <property type="component" value="Unassembled WGS sequence"/>
</dbReference>
<dbReference type="InterPro" id="IPR009057">
    <property type="entry name" value="Homeodomain-like_sf"/>
</dbReference>
<dbReference type="SUPFAM" id="SSF48498">
    <property type="entry name" value="Tetracyclin repressor-like, C-terminal domain"/>
    <property type="match status" value="1"/>
</dbReference>
<dbReference type="PRINTS" id="PR00455">
    <property type="entry name" value="HTHTETR"/>
</dbReference>
<keyword evidence="7" id="KW-1185">Reference proteome</keyword>
<name>A0ABU8T0W6_9PSEU</name>
<evidence type="ECO:0000256" key="3">
    <source>
        <dbReference type="ARBA" id="ARBA00023163"/>
    </source>
</evidence>
<dbReference type="SUPFAM" id="SSF46689">
    <property type="entry name" value="Homeodomain-like"/>
    <property type="match status" value="1"/>
</dbReference>
<evidence type="ECO:0000256" key="1">
    <source>
        <dbReference type="ARBA" id="ARBA00023015"/>
    </source>
</evidence>
<dbReference type="PANTHER" id="PTHR30055:SF149">
    <property type="entry name" value="TETR-FAMILY TRANSCRIPTIONAL REGULATOR"/>
    <property type="match status" value="1"/>
</dbReference>
<evidence type="ECO:0000256" key="4">
    <source>
        <dbReference type="PROSITE-ProRule" id="PRU00335"/>
    </source>
</evidence>
<keyword evidence="2 4" id="KW-0238">DNA-binding</keyword>
<evidence type="ECO:0000259" key="5">
    <source>
        <dbReference type="PROSITE" id="PS50977"/>
    </source>
</evidence>
<dbReference type="InterPro" id="IPR050109">
    <property type="entry name" value="HTH-type_TetR-like_transc_reg"/>
</dbReference>
<feature type="domain" description="HTH tetR-type" evidence="5">
    <location>
        <begin position="7"/>
        <end position="67"/>
    </location>
</feature>
<dbReference type="InterPro" id="IPR011075">
    <property type="entry name" value="TetR_C"/>
</dbReference>
<proteinExistence type="predicted"/>
<evidence type="ECO:0000256" key="2">
    <source>
        <dbReference type="ARBA" id="ARBA00023125"/>
    </source>
</evidence>
<dbReference type="Pfam" id="PF16859">
    <property type="entry name" value="TetR_C_11"/>
    <property type="match status" value="1"/>
</dbReference>
<comment type="caution">
    <text evidence="6">The sequence shown here is derived from an EMBL/GenBank/DDBJ whole genome shotgun (WGS) entry which is preliminary data.</text>
</comment>
<dbReference type="Pfam" id="PF00440">
    <property type="entry name" value="TetR_N"/>
    <property type="match status" value="1"/>
</dbReference>
<accession>A0ABU8T0W6</accession>
<evidence type="ECO:0000313" key="7">
    <source>
        <dbReference type="Proteomes" id="UP001364211"/>
    </source>
</evidence>
<gene>
    <name evidence="6" type="ORF">WJX68_01540</name>
</gene>